<dbReference type="Gene3D" id="3.90.550.10">
    <property type="entry name" value="Spore Coat Polysaccharide Biosynthesis Protein SpsA, Chain A"/>
    <property type="match status" value="1"/>
</dbReference>
<dbReference type="InterPro" id="IPR001173">
    <property type="entry name" value="Glyco_trans_2-like"/>
</dbReference>
<dbReference type="InterPro" id="IPR029044">
    <property type="entry name" value="Nucleotide-diphossugar_trans"/>
</dbReference>
<sequence>MGKIINQVLQIVQMQFIISKMVIENMANSFEQDSRIPFISVITPVYNDPKGLKDTLKSLVNQDYPQDYFEIIVADNGSTDKTLDVAREFLQEYPELIKIVIEDSIQSSYAARNKGITAAKGDIIAFIDSDMSVEMDWLTRIDTSLKKYQTDYLACGVDIYSESNSLSALYNKLSGFPIVEYINNRHFAPTCCLVVRATVFDKVGLFNPNLISSGDYEFGNRAFDSGYKLDYDLDIVMNHPARTSYKQLLKKSFRIGRGFYQLSYYNPELYTKMNRGITTSMSRSHKSSWNLFTFKKDSQIWQDLTILNKLGLYLIDITNKLAKPIGYVYEKHFQKIN</sequence>
<dbReference type="Proteomes" id="UP001185015">
    <property type="component" value="Unassembled WGS sequence"/>
</dbReference>
<dbReference type="InterPro" id="IPR050834">
    <property type="entry name" value="Glycosyltransf_2"/>
</dbReference>
<comment type="caution">
    <text evidence="2">The sequence shown here is derived from an EMBL/GenBank/DDBJ whole genome shotgun (WGS) entry which is preliminary data.</text>
</comment>
<feature type="domain" description="Glycosyltransferase 2-like" evidence="1">
    <location>
        <begin position="40"/>
        <end position="200"/>
    </location>
</feature>
<dbReference type="AlphaFoldDB" id="A0AA90U0K8"/>
<dbReference type="SUPFAM" id="SSF53448">
    <property type="entry name" value="Nucleotide-diphospho-sugar transferases"/>
    <property type="match status" value="1"/>
</dbReference>
<dbReference type="PANTHER" id="PTHR43685">
    <property type="entry name" value="GLYCOSYLTRANSFERASE"/>
    <property type="match status" value="1"/>
</dbReference>
<evidence type="ECO:0000313" key="2">
    <source>
        <dbReference type="EMBL" id="MDR6223029.1"/>
    </source>
</evidence>
<name>A0AA90U0K8_9EURY</name>
<accession>A0AA90U0K8</accession>
<gene>
    <name evidence="2" type="ORF">J2750_001491</name>
</gene>
<reference evidence="2 3" key="1">
    <citation type="submission" date="2023-07" db="EMBL/GenBank/DDBJ databases">
        <title>Genomic Encyclopedia of Type Strains, Phase IV (KMG-IV): sequencing the most valuable type-strain genomes for metagenomic binning, comparative biology and taxonomic classification.</title>
        <authorList>
            <person name="Goeker M."/>
        </authorList>
    </citation>
    <scope>NUCLEOTIDE SEQUENCE [LARGE SCALE GENOMIC DNA]</scope>
    <source>
        <strain evidence="2 3">DSM 17273</strain>
    </source>
</reference>
<evidence type="ECO:0000259" key="1">
    <source>
        <dbReference type="Pfam" id="PF00535"/>
    </source>
</evidence>
<keyword evidence="3" id="KW-1185">Reference proteome</keyword>
<proteinExistence type="predicted"/>
<evidence type="ECO:0000313" key="3">
    <source>
        <dbReference type="Proteomes" id="UP001185015"/>
    </source>
</evidence>
<dbReference type="Pfam" id="PF00535">
    <property type="entry name" value="Glycos_transf_2"/>
    <property type="match status" value="1"/>
</dbReference>
<organism evidence="2 3">
    <name type="scientific">Methanococcoides alaskense</name>
    <dbReference type="NCBI Taxonomy" id="325778"/>
    <lineage>
        <taxon>Archaea</taxon>
        <taxon>Methanobacteriati</taxon>
        <taxon>Methanobacteriota</taxon>
        <taxon>Stenosarchaea group</taxon>
        <taxon>Methanomicrobia</taxon>
        <taxon>Methanosarcinales</taxon>
        <taxon>Methanosarcinaceae</taxon>
        <taxon>Methanococcoides</taxon>
    </lineage>
</organism>
<dbReference type="RefSeq" id="WP_270095982.1">
    <property type="nucleotide sequence ID" value="NZ_JAQFFK010000003.1"/>
</dbReference>
<dbReference type="PANTHER" id="PTHR43685:SF2">
    <property type="entry name" value="GLYCOSYLTRANSFERASE 2-LIKE DOMAIN-CONTAINING PROTEIN"/>
    <property type="match status" value="1"/>
</dbReference>
<protein>
    <submittedName>
        <fullName evidence="2">Glycosyltransferase involved in cell wall biosynthesis</fullName>
    </submittedName>
</protein>
<dbReference type="EMBL" id="JAVDQI010000005">
    <property type="protein sequence ID" value="MDR6223029.1"/>
    <property type="molecule type" value="Genomic_DNA"/>
</dbReference>